<dbReference type="EMBL" id="JBHTEK010000001">
    <property type="protein sequence ID" value="MFC7666626.1"/>
    <property type="molecule type" value="Genomic_DNA"/>
</dbReference>
<proteinExistence type="predicted"/>
<gene>
    <name evidence="1" type="ORF">ACFQT0_03725</name>
</gene>
<organism evidence="1 2">
    <name type="scientific">Hymenobacter humi</name>
    <dbReference type="NCBI Taxonomy" id="1411620"/>
    <lineage>
        <taxon>Bacteria</taxon>
        <taxon>Pseudomonadati</taxon>
        <taxon>Bacteroidota</taxon>
        <taxon>Cytophagia</taxon>
        <taxon>Cytophagales</taxon>
        <taxon>Hymenobacteraceae</taxon>
        <taxon>Hymenobacter</taxon>
    </lineage>
</organism>
<accession>A0ABW2U3K5</accession>
<reference evidence="2" key="1">
    <citation type="journal article" date="2019" name="Int. J. Syst. Evol. Microbiol.">
        <title>The Global Catalogue of Microorganisms (GCM) 10K type strain sequencing project: providing services to taxonomists for standard genome sequencing and annotation.</title>
        <authorList>
            <consortium name="The Broad Institute Genomics Platform"/>
            <consortium name="The Broad Institute Genome Sequencing Center for Infectious Disease"/>
            <person name="Wu L."/>
            <person name="Ma J."/>
        </authorList>
    </citation>
    <scope>NUCLEOTIDE SEQUENCE [LARGE SCALE GENOMIC DNA]</scope>
    <source>
        <strain evidence="2">JCM 19635</strain>
    </source>
</reference>
<protein>
    <submittedName>
        <fullName evidence="1">Uncharacterized protein</fullName>
    </submittedName>
</protein>
<dbReference type="Proteomes" id="UP001596513">
    <property type="component" value="Unassembled WGS sequence"/>
</dbReference>
<keyword evidence="2" id="KW-1185">Reference proteome</keyword>
<comment type="caution">
    <text evidence="1">The sequence shown here is derived from an EMBL/GenBank/DDBJ whole genome shotgun (WGS) entry which is preliminary data.</text>
</comment>
<sequence length="64" mass="7183">MPAFQRRFEEVVAGTLTTEHLVRPVEVAAVLPLSRINEDFLPSLRRMEPLAPATPTQSLPRSGW</sequence>
<evidence type="ECO:0000313" key="2">
    <source>
        <dbReference type="Proteomes" id="UP001596513"/>
    </source>
</evidence>
<name>A0ABW2U3K5_9BACT</name>
<dbReference type="RefSeq" id="WP_380200491.1">
    <property type="nucleotide sequence ID" value="NZ_JBHTEK010000001.1"/>
</dbReference>
<evidence type="ECO:0000313" key="1">
    <source>
        <dbReference type="EMBL" id="MFC7666626.1"/>
    </source>
</evidence>